<keyword evidence="3 4" id="KW-0067">ATP-binding</keyword>
<proteinExistence type="inferred from homology"/>
<dbReference type="EC" id="6.3.3.2" evidence="5"/>
<dbReference type="PANTHER" id="PTHR23407">
    <property type="entry name" value="ATPASE INHIBITOR/5-FORMYLTETRAHYDROFOLATE CYCLO-LIGASE"/>
    <property type="match status" value="1"/>
</dbReference>
<comment type="catalytic activity">
    <reaction evidence="5">
        <text>(6S)-5-formyl-5,6,7,8-tetrahydrofolate + ATP = (6R)-5,10-methenyltetrahydrofolate + ADP + phosphate</text>
        <dbReference type="Rhea" id="RHEA:10488"/>
        <dbReference type="ChEBI" id="CHEBI:30616"/>
        <dbReference type="ChEBI" id="CHEBI:43474"/>
        <dbReference type="ChEBI" id="CHEBI:57455"/>
        <dbReference type="ChEBI" id="CHEBI:57457"/>
        <dbReference type="ChEBI" id="CHEBI:456216"/>
        <dbReference type="EC" id="6.3.3.2"/>
    </reaction>
</comment>
<dbReference type="GO" id="GO:0030272">
    <property type="term" value="F:5-formyltetrahydrofolate cyclo-ligase activity"/>
    <property type="evidence" value="ECO:0007669"/>
    <property type="project" value="UniProtKB-EC"/>
</dbReference>
<dbReference type="HOGENOM" id="CLU_066245_1_1_0"/>
<evidence type="ECO:0000256" key="2">
    <source>
        <dbReference type="ARBA" id="ARBA00022741"/>
    </source>
</evidence>
<dbReference type="GO" id="GO:0035999">
    <property type="term" value="P:tetrahydrofolate interconversion"/>
    <property type="evidence" value="ECO:0007669"/>
    <property type="project" value="TreeGrafter"/>
</dbReference>
<dbReference type="PANTHER" id="PTHR23407:SF1">
    <property type="entry name" value="5-FORMYLTETRAHYDROFOLATE CYCLO-LIGASE"/>
    <property type="match status" value="1"/>
</dbReference>
<sequence length="181" mass="20062">MTKPFLRAWAKATRSKLPIAELSRQIVQHLAEFLRARGPRHILIYSAFGDEPDPGMLCEVYAATYYLPRTQGDRLSIHPLPCPLVQHPYGFLEPGEQAPTASPEVLEAVVVPGLCFDRAGYRLGYGKGYYDRFLGALPSSVLTVGFVPAALIVEHLPRDPWDVRVGYLATESGVQRTIQAN</sequence>
<dbReference type="Pfam" id="PF01812">
    <property type="entry name" value="5-FTHF_cyc-lig"/>
    <property type="match status" value="1"/>
</dbReference>
<feature type="binding site" evidence="4">
    <location>
        <begin position="122"/>
        <end position="130"/>
    </location>
    <ligand>
        <name>ATP</name>
        <dbReference type="ChEBI" id="CHEBI:30616"/>
    </ligand>
</feature>
<dbReference type="EMBL" id="CP002042">
    <property type="protein sequence ID" value="ADH64322.1"/>
    <property type="molecule type" value="Genomic_DNA"/>
</dbReference>
<accession>D7BAU8</accession>
<comment type="similarity">
    <text evidence="1 5">Belongs to the 5-formyltetrahydrofolate cyclo-ligase family.</text>
</comment>
<dbReference type="InterPro" id="IPR037171">
    <property type="entry name" value="NagB/RpiA_transferase-like"/>
</dbReference>
<protein>
    <recommendedName>
        <fullName evidence="5">5-formyltetrahydrofolate cyclo-ligase</fullName>
        <ecNumber evidence="5">6.3.3.2</ecNumber>
    </recommendedName>
</protein>
<evidence type="ECO:0000256" key="3">
    <source>
        <dbReference type="ARBA" id="ARBA00022840"/>
    </source>
</evidence>
<dbReference type="OrthoDB" id="9801938at2"/>
<dbReference type="KEGG" id="msv:Mesil_2469"/>
<gene>
    <name evidence="6" type="ordered locus">Mesil_2469</name>
</gene>
<dbReference type="RefSeq" id="WP_013158864.1">
    <property type="nucleotide sequence ID" value="NC_014212.1"/>
</dbReference>
<dbReference type="GO" id="GO:0005524">
    <property type="term" value="F:ATP binding"/>
    <property type="evidence" value="ECO:0007669"/>
    <property type="project" value="UniProtKB-KW"/>
</dbReference>
<dbReference type="NCBIfam" id="TIGR02727">
    <property type="entry name" value="MTHFS_bact"/>
    <property type="match status" value="1"/>
</dbReference>
<feature type="binding site" evidence="4">
    <location>
        <position position="51"/>
    </location>
    <ligand>
        <name>substrate</name>
    </ligand>
</feature>
<evidence type="ECO:0000313" key="7">
    <source>
        <dbReference type="Proteomes" id="UP000001916"/>
    </source>
</evidence>
<evidence type="ECO:0000313" key="6">
    <source>
        <dbReference type="EMBL" id="ADH64322.1"/>
    </source>
</evidence>
<dbReference type="GO" id="GO:0009396">
    <property type="term" value="P:folic acid-containing compound biosynthetic process"/>
    <property type="evidence" value="ECO:0007669"/>
    <property type="project" value="TreeGrafter"/>
</dbReference>
<organism evidence="6 7">
    <name type="scientific">Allomeiothermus silvanus (strain ATCC 700542 / DSM 9946 / NBRC 106475 / NCIMB 13440 / VI-R2)</name>
    <name type="common">Thermus silvanus</name>
    <dbReference type="NCBI Taxonomy" id="526227"/>
    <lineage>
        <taxon>Bacteria</taxon>
        <taxon>Thermotogati</taxon>
        <taxon>Deinococcota</taxon>
        <taxon>Deinococci</taxon>
        <taxon>Thermales</taxon>
        <taxon>Thermaceae</taxon>
        <taxon>Allomeiothermus</taxon>
    </lineage>
</organism>
<evidence type="ECO:0000256" key="4">
    <source>
        <dbReference type="PIRSR" id="PIRSR006806-1"/>
    </source>
</evidence>
<keyword evidence="7" id="KW-1185">Reference proteome</keyword>
<feature type="binding site" evidence="4">
    <location>
        <begin position="3"/>
        <end position="7"/>
    </location>
    <ligand>
        <name>ATP</name>
        <dbReference type="ChEBI" id="CHEBI:30616"/>
    </ligand>
</feature>
<keyword evidence="5" id="KW-0479">Metal-binding</keyword>
<dbReference type="GO" id="GO:0046872">
    <property type="term" value="F:metal ion binding"/>
    <property type="evidence" value="ECO:0007669"/>
    <property type="project" value="UniProtKB-KW"/>
</dbReference>
<evidence type="ECO:0000256" key="5">
    <source>
        <dbReference type="RuleBase" id="RU361279"/>
    </source>
</evidence>
<dbReference type="AlphaFoldDB" id="D7BAU8"/>
<keyword evidence="2 4" id="KW-0547">Nucleotide-binding</keyword>
<dbReference type="STRING" id="526227.Mesil_2469"/>
<dbReference type="InterPro" id="IPR024185">
    <property type="entry name" value="FTHF_cligase-like_sf"/>
</dbReference>
<name>D7BAU8_ALLS1</name>
<dbReference type="Proteomes" id="UP000001916">
    <property type="component" value="Chromosome"/>
</dbReference>
<keyword evidence="5" id="KW-0460">Magnesium</keyword>
<dbReference type="SUPFAM" id="SSF100950">
    <property type="entry name" value="NagB/RpiA/CoA transferase-like"/>
    <property type="match status" value="1"/>
</dbReference>
<dbReference type="InterPro" id="IPR002698">
    <property type="entry name" value="FTHF_cligase"/>
</dbReference>
<dbReference type="eggNOG" id="COG0212">
    <property type="taxonomic scope" value="Bacteria"/>
</dbReference>
<reference evidence="6 7" key="1">
    <citation type="journal article" date="2010" name="Stand. Genomic Sci.">
        <title>Complete genome sequence of Meiothermus silvanus type strain (VI-R2).</title>
        <authorList>
            <person name="Sikorski J."/>
            <person name="Tindall B.J."/>
            <person name="Lowry S."/>
            <person name="Lucas S."/>
            <person name="Nolan M."/>
            <person name="Copeland A."/>
            <person name="Glavina Del Rio T."/>
            <person name="Tice H."/>
            <person name="Cheng J.F."/>
            <person name="Han C."/>
            <person name="Pitluck S."/>
            <person name="Liolios K."/>
            <person name="Ivanova N."/>
            <person name="Mavromatis K."/>
            <person name="Mikhailova N."/>
            <person name="Pati A."/>
            <person name="Goodwin L."/>
            <person name="Chen A."/>
            <person name="Palaniappan K."/>
            <person name="Land M."/>
            <person name="Hauser L."/>
            <person name="Chang Y.J."/>
            <person name="Jeffries C.D."/>
            <person name="Rohde M."/>
            <person name="Goker M."/>
            <person name="Woyke T."/>
            <person name="Bristow J."/>
            <person name="Eisen J.A."/>
            <person name="Markowitz V."/>
            <person name="Hugenholtz P."/>
            <person name="Kyrpides N.C."/>
            <person name="Klenk H.P."/>
            <person name="Lapidus A."/>
        </authorList>
    </citation>
    <scope>NUCLEOTIDE SEQUENCE [LARGE SCALE GENOMIC DNA]</scope>
    <source>
        <strain evidence="7">ATCC 700542 / DSM 9946 / VI-R2</strain>
    </source>
</reference>
<dbReference type="PIRSF" id="PIRSF006806">
    <property type="entry name" value="FTHF_cligase"/>
    <property type="match status" value="1"/>
</dbReference>
<comment type="cofactor">
    <cofactor evidence="5">
        <name>Mg(2+)</name>
        <dbReference type="ChEBI" id="CHEBI:18420"/>
    </cofactor>
</comment>
<evidence type="ECO:0000256" key="1">
    <source>
        <dbReference type="ARBA" id="ARBA00010638"/>
    </source>
</evidence>
<dbReference type="Gene3D" id="3.40.50.10420">
    <property type="entry name" value="NagB/RpiA/CoA transferase-like"/>
    <property type="match status" value="1"/>
</dbReference>